<organism evidence="8 9">
    <name type="scientific">Peptoniphilus koenoeneniae</name>
    <dbReference type="NCBI Taxonomy" id="507751"/>
    <lineage>
        <taxon>Bacteria</taxon>
        <taxon>Bacillati</taxon>
        <taxon>Bacillota</taxon>
        <taxon>Tissierellia</taxon>
        <taxon>Tissierellales</taxon>
        <taxon>Peptoniphilaceae</taxon>
        <taxon>Peptoniphilus</taxon>
    </lineage>
</organism>
<dbReference type="PANTHER" id="PTHR18895">
    <property type="entry name" value="HEMK METHYLTRANSFERASE"/>
    <property type="match status" value="1"/>
</dbReference>
<comment type="caution">
    <text evidence="5">Lacks conserved residue(s) required for the propagation of feature annotation.</text>
</comment>
<keyword evidence="3 5" id="KW-0949">S-adenosyl-L-methionine</keyword>
<dbReference type="InterPro" id="IPR019874">
    <property type="entry name" value="RF_methyltr_PrmC"/>
</dbReference>
<feature type="domain" description="Methyltransferase small" evidence="6">
    <location>
        <begin position="110"/>
        <end position="190"/>
    </location>
</feature>
<evidence type="ECO:0000256" key="4">
    <source>
        <dbReference type="ARBA" id="ARBA00048391"/>
    </source>
</evidence>
<dbReference type="InterPro" id="IPR004556">
    <property type="entry name" value="HemK-like"/>
</dbReference>
<evidence type="ECO:0000259" key="7">
    <source>
        <dbReference type="Pfam" id="PF17827"/>
    </source>
</evidence>
<evidence type="ECO:0000313" key="9">
    <source>
        <dbReference type="Proteomes" id="UP001236559"/>
    </source>
</evidence>
<dbReference type="InterPro" id="IPR040758">
    <property type="entry name" value="PrmC_N"/>
</dbReference>
<accession>A0ABU0ASJ1</accession>
<dbReference type="NCBIfam" id="TIGR03534">
    <property type="entry name" value="RF_mod_PrmC"/>
    <property type="match status" value="1"/>
</dbReference>
<dbReference type="EMBL" id="JAUSTN010000001">
    <property type="protein sequence ID" value="MDQ0274232.1"/>
    <property type="molecule type" value="Genomic_DNA"/>
</dbReference>
<evidence type="ECO:0000256" key="3">
    <source>
        <dbReference type="ARBA" id="ARBA00022691"/>
    </source>
</evidence>
<feature type="binding site" evidence="5">
    <location>
        <begin position="118"/>
        <end position="122"/>
    </location>
    <ligand>
        <name>S-adenosyl-L-methionine</name>
        <dbReference type="ChEBI" id="CHEBI:59789"/>
    </ligand>
</feature>
<dbReference type="SUPFAM" id="SSF53335">
    <property type="entry name" value="S-adenosyl-L-methionine-dependent methyltransferases"/>
    <property type="match status" value="1"/>
</dbReference>
<dbReference type="RefSeq" id="WP_023056254.1">
    <property type="nucleotide sequence ID" value="NZ_JAUSTN010000001.1"/>
</dbReference>
<gene>
    <name evidence="5" type="primary">prmC</name>
    <name evidence="8" type="ORF">J2S72_000228</name>
</gene>
<dbReference type="CDD" id="cd02440">
    <property type="entry name" value="AdoMet_MTases"/>
    <property type="match status" value="1"/>
</dbReference>
<dbReference type="EC" id="2.1.1.297" evidence="5"/>
<evidence type="ECO:0000259" key="6">
    <source>
        <dbReference type="Pfam" id="PF05175"/>
    </source>
</evidence>
<dbReference type="InterPro" id="IPR002052">
    <property type="entry name" value="DNA_methylase_N6_adenine_CS"/>
</dbReference>
<dbReference type="Gene3D" id="3.40.50.150">
    <property type="entry name" value="Vaccinia Virus protein VP39"/>
    <property type="match status" value="1"/>
</dbReference>
<evidence type="ECO:0000256" key="2">
    <source>
        <dbReference type="ARBA" id="ARBA00022679"/>
    </source>
</evidence>
<dbReference type="GO" id="GO:0102559">
    <property type="term" value="F:peptide chain release factor N(5)-glutamine methyltransferase activity"/>
    <property type="evidence" value="ECO:0007669"/>
    <property type="project" value="UniProtKB-EC"/>
</dbReference>
<dbReference type="PANTHER" id="PTHR18895:SF74">
    <property type="entry name" value="MTRF1L RELEASE FACTOR GLUTAMINE METHYLTRANSFERASE"/>
    <property type="match status" value="1"/>
</dbReference>
<dbReference type="InterPro" id="IPR007848">
    <property type="entry name" value="Small_mtfrase_dom"/>
</dbReference>
<dbReference type="HAMAP" id="MF_02126">
    <property type="entry name" value="RF_methyltr_PrmC"/>
    <property type="match status" value="1"/>
</dbReference>
<comment type="function">
    <text evidence="5">Methylates the class 1 translation termination release factors RF1/PrfA and RF2/PrfB on the glutamine residue of the universally conserved GGQ motif.</text>
</comment>
<dbReference type="Proteomes" id="UP001236559">
    <property type="component" value="Unassembled WGS sequence"/>
</dbReference>
<dbReference type="InterPro" id="IPR029063">
    <property type="entry name" value="SAM-dependent_MTases_sf"/>
</dbReference>
<dbReference type="GO" id="GO:0032259">
    <property type="term" value="P:methylation"/>
    <property type="evidence" value="ECO:0007669"/>
    <property type="project" value="UniProtKB-KW"/>
</dbReference>
<dbReference type="PROSITE" id="PS00092">
    <property type="entry name" value="N6_MTASE"/>
    <property type="match status" value="1"/>
</dbReference>
<evidence type="ECO:0000313" key="8">
    <source>
        <dbReference type="EMBL" id="MDQ0274232.1"/>
    </source>
</evidence>
<reference evidence="8 9" key="1">
    <citation type="submission" date="2023-07" db="EMBL/GenBank/DDBJ databases">
        <title>Genomic Encyclopedia of Type Strains, Phase IV (KMG-IV): sequencing the most valuable type-strain genomes for metagenomic binning, comparative biology and taxonomic classification.</title>
        <authorList>
            <person name="Goeker M."/>
        </authorList>
    </citation>
    <scope>NUCLEOTIDE SEQUENCE [LARGE SCALE GENOMIC DNA]</scope>
    <source>
        <strain evidence="8 9">DSM 22616</strain>
    </source>
</reference>
<proteinExistence type="inferred from homology"/>
<comment type="catalytic activity">
    <reaction evidence="4 5">
        <text>L-glutaminyl-[peptide chain release factor] + S-adenosyl-L-methionine = N(5)-methyl-L-glutaminyl-[peptide chain release factor] + S-adenosyl-L-homocysteine + H(+)</text>
        <dbReference type="Rhea" id="RHEA:42896"/>
        <dbReference type="Rhea" id="RHEA-COMP:10271"/>
        <dbReference type="Rhea" id="RHEA-COMP:10272"/>
        <dbReference type="ChEBI" id="CHEBI:15378"/>
        <dbReference type="ChEBI" id="CHEBI:30011"/>
        <dbReference type="ChEBI" id="CHEBI:57856"/>
        <dbReference type="ChEBI" id="CHEBI:59789"/>
        <dbReference type="ChEBI" id="CHEBI:61891"/>
        <dbReference type="EC" id="2.1.1.297"/>
    </reaction>
</comment>
<comment type="caution">
    <text evidence="8">The sequence shown here is derived from an EMBL/GenBank/DDBJ whole genome shotgun (WGS) entry which is preliminary data.</text>
</comment>
<keyword evidence="2 5" id="KW-0808">Transferase</keyword>
<evidence type="ECO:0000256" key="5">
    <source>
        <dbReference type="HAMAP-Rule" id="MF_02126"/>
    </source>
</evidence>
<dbReference type="Pfam" id="PF17827">
    <property type="entry name" value="PrmC_N"/>
    <property type="match status" value="1"/>
</dbReference>
<evidence type="ECO:0000256" key="1">
    <source>
        <dbReference type="ARBA" id="ARBA00022603"/>
    </source>
</evidence>
<keyword evidence="1 5" id="KW-0489">Methyltransferase</keyword>
<feature type="binding site" evidence="5">
    <location>
        <position position="183"/>
    </location>
    <ligand>
        <name>S-adenosyl-L-methionine</name>
        <dbReference type="ChEBI" id="CHEBI:59789"/>
    </ligand>
</feature>
<name>A0ABU0ASJ1_9FIRM</name>
<sequence>MEINEALEYAVKRLKAISYTNPYNESKTILEELLKVNRAYLIGHGDQEIHKDIFEKLKSIVDRRLKGEPLQYILGFADFYDDRFYVNPSVLIPRFDTETSVEIIKTYLKDKKTFLEIGVGSGAVILSLAKIYREKNFTGVDISEKAIEVANKNKENLKIKNADIFKSDLFSNVNGKFDIIYSNPPYIKTSDILNLQKEVKDYEPKLALDGGEDGLKFYKKIIKEYKNYINPKGFLIFEIGYDQGEDIKKLADAKIFKDLSGKDRVAVIEVS</sequence>
<feature type="binding site" evidence="5">
    <location>
        <begin position="183"/>
        <end position="186"/>
    </location>
    <ligand>
        <name>substrate</name>
    </ligand>
</feature>
<dbReference type="InterPro" id="IPR050320">
    <property type="entry name" value="N5-glutamine_MTase"/>
</dbReference>
<comment type="similarity">
    <text evidence="5">Belongs to the protein N5-glutamine methyltransferase family. PrmC subfamily.</text>
</comment>
<dbReference type="Gene3D" id="1.10.8.10">
    <property type="entry name" value="DNA helicase RuvA subunit, C-terminal domain"/>
    <property type="match status" value="1"/>
</dbReference>
<keyword evidence="9" id="KW-1185">Reference proteome</keyword>
<feature type="domain" description="Release factor glutamine methyltransferase N-terminal" evidence="7">
    <location>
        <begin position="5"/>
        <end position="75"/>
    </location>
</feature>
<protein>
    <recommendedName>
        <fullName evidence="5">Release factor glutamine methyltransferase</fullName>
        <shortName evidence="5">RF MTase</shortName>
        <ecNumber evidence="5">2.1.1.297</ecNumber>
    </recommendedName>
    <alternativeName>
        <fullName evidence="5">N5-glutamine methyltransferase PrmC</fullName>
    </alternativeName>
    <alternativeName>
        <fullName evidence="5">Protein-(glutamine-N5) MTase PrmC</fullName>
    </alternativeName>
    <alternativeName>
        <fullName evidence="5">Protein-glutamine N-methyltransferase PrmC</fullName>
    </alternativeName>
</protein>
<dbReference type="NCBIfam" id="TIGR00536">
    <property type="entry name" value="hemK_fam"/>
    <property type="match status" value="1"/>
</dbReference>
<dbReference type="Pfam" id="PF05175">
    <property type="entry name" value="MTS"/>
    <property type="match status" value="1"/>
</dbReference>
<feature type="binding site" evidence="5">
    <location>
        <position position="141"/>
    </location>
    <ligand>
        <name>S-adenosyl-L-methionine</name>
        <dbReference type="ChEBI" id="CHEBI:59789"/>
    </ligand>
</feature>